<dbReference type="SUPFAM" id="SSF52499">
    <property type="entry name" value="Isochorismatase-like hydrolases"/>
    <property type="match status" value="1"/>
</dbReference>
<dbReference type="PRINTS" id="PR01398">
    <property type="entry name" value="ISCHRISMTASE"/>
</dbReference>
<name>A0A7C2Z9Y3_9CREN</name>
<dbReference type="Proteomes" id="UP000886076">
    <property type="component" value="Unassembled WGS sequence"/>
</dbReference>
<evidence type="ECO:0000256" key="1">
    <source>
        <dbReference type="ARBA" id="ARBA00022801"/>
    </source>
</evidence>
<dbReference type="GeneID" id="12449551"/>
<proteinExistence type="predicted"/>
<dbReference type="AlphaFoldDB" id="A0A7C2Z9Y3"/>
<reference evidence="3" key="1">
    <citation type="journal article" date="2020" name="mSystems">
        <title>Genome- and Community-Level Interaction Insights into Carbon Utilization and Element Cycling Functions of Hydrothermarchaeota in Hydrothermal Sediment.</title>
        <authorList>
            <person name="Zhou Z."/>
            <person name="Liu Y."/>
            <person name="Xu W."/>
            <person name="Pan J."/>
            <person name="Luo Z.H."/>
            <person name="Li M."/>
        </authorList>
    </citation>
    <scope>NUCLEOTIDE SEQUENCE [LARGE SCALE GENOMIC DNA]</scope>
    <source>
        <strain evidence="3">SpSt-1261</strain>
    </source>
</reference>
<dbReference type="Gene3D" id="3.40.50.850">
    <property type="entry name" value="Isochorismatase-like"/>
    <property type="match status" value="1"/>
</dbReference>
<dbReference type="Pfam" id="PF00857">
    <property type="entry name" value="Isochorismatase"/>
    <property type="match status" value="1"/>
</dbReference>
<evidence type="ECO:0000313" key="4">
    <source>
        <dbReference type="EMBL" id="MBE9391081.1"/>
    </source>
</evidence>
<feature type="domain" description="Isochorismatase-like" evidence="2">
    <location>
        <begin position="5"/>
        <end position="172"/>
    </location>
</feature>
<dbReference type="GO" id="GO:0008908">
    <property type="term" value="F:isochorismatase activity"/>
    <property type="evidence" value="ECO:0007669"/>
    <property type="project" value="InterPro"/>
</dbReference>
<dbReference type="InterPro" id="IPR000868">
    <property type="entry name" value="Isochorismatase-like_dom"/>
</dbReference>
<dbReference type="InterPro" id="IPR050272">
    <property type="entry name" value="Isochorismatase-like_hydrls"/>
</dbReference>
<accession>A0A7C2Z9Y3</accession>
<dbReference type="RefSeq" id="WP_014557616.1">
    <property type="nucleotide sequence ID" value="NZ_DSFH01000023.1"/>
</dbReference>
<dbReference type="InterPro" id="IPR036380">
    <property type="entry name" value="Isochorismatase-like_sf"/>
</dbReference>
<dbReference type="PANTHER" id="PTHR43540:SF6">
    <property type="entry name" value="ISOCHORISMATASE-LIKE DOMAIN-CONTAINING PROTEIN"/>
    <property type="match status" value="1"/>
</dbReference>
<comment type="caution">
    <text evidence="3">The sequence shown here is derived from an EMBL/GenBank/DDBJ whole genome shotgun (WGS) entry which is preliminary data.</text>
</comment>
<protein>
    <submittedName>
        <fullName evidence="3">Cysteine hydrolase</fullName>
    </submittedName>
</protein>
<evidence type="ECO:0000313" key="3">
    <source>
        <dbReference type="EMBL" id="HEW63675.1"/>
    </source>
</evidence>
<dbReference type="InterPro" id="IPR016291">
    <property type="entry name" value="Isochorismatase"/>
</dbReference>
<dbReference type="PANTHER" id="PTHR43540">
    <property type="entry name" value="PEROXYUREIDOACRYLATE/UREIDOACRYLATE AMIDOHYDROLASE-RELATED"/>
    <property type="match status" value="1"/>
</dbReference>
<sequence>MKFSLIIIDMIHDFVDGKFGNENVKKIIPCIRELKEFAKKNSIPVIYAVDSHIKGVDREIEVWGEHAIEGEWGSKIIEELEPQNGEFIIKKRRYSAFFSTGLDLLLRELDVDTLILTGTSTHICVLHTAADAFFRGYKIIIPKECVAAFSESDHGYALVYMSQVYGAKVLSKDEIKRIIEENQNL</sequence>
<reference evidence="4" key="2">
    <citation type="submission" date="2020-10" db="EMBL/GenBank/DDBJ databases">
        <title>Fervidococcus fontis strain 3639Fd - the first crenarchaeon capable of growth on lipids.</title>
        <authorList>
            <person name="Kochetkova T.V."/>
            <person name="Elcheninov A.G."/>
            <person name="Toschakov S.V."/>
            <person name="Kublanov I.V."/>
        </authorList>
    </citation>
    <scope>NUCLEOTIDE SEQUENCE</scope>
    <source>
        <strain evidence="4">3639Fd</strain>
    </source>
</reference>
<dbReference type="CDD" id="cd00431">
    <property type="entry name" value="cysteine_hydrolases"/>
    <property type="match status" value="1"/>
</dbReference>
<dbReference type="EMBL" id="JADEZV010000002">
    <property type="protein sequence ID" value="MBE9391081.1"/>
    <property type="molecule type" value="Genomic_DNA"/>
</dbReference>
<evidence type="ECO:0000259" key="2">
    <source>
        <dbReference type="Pfam" id="PF00857"/>
    </source>
</evidence>
<dbReference type="OMA" id="HYYDEFD"/>
<gene>
    <name evidence="3" type="ORF">ENO39_01255</name>
    <name evidence="4" type="ORF">IOK49_03180</name>
</gene>
<dbReference type="Proteomes" id="UP000652307">
    <property type="component" value="Unassembled WGS sequence"/>
</dbReference>
<organism evidence="3">
    <name type="scientific">Fervidicoccus fontis</name>
    <dbReference type="NCBI Taxonomy" id="683846"/>
    <lineage>
        <taxon>Archaea</taxon>
        <taxon>Thermoproteota</taxon>
        <taxon>Thermoprotei</taxon>
        <taxon>Fervidicoccales</taxon>
        <taxon>Fervidicoccaceae</taxon>
        <taxon>Fervidicoccus</taxon>
    </lineage>
</organism>
<dbReference type="EMBL" id="DSFH01000023">
    <property type="protein sequence ID" value="HEW63675.1"/>
    <property type="molecule type" value="Genomic_DNA"/>
</dbReference>
<keyword evidence="1 3" id="KW-0378">Hydrolase</keyword>